<dbReference type="RefSeq" id="WP_215914902.1">
    <property type="nucleotide sequence ID" value="NZ_JAHKNI010000001.1"/>
</dbReference>
<accession>A0ABS6APL7</accession>
<evidence type="ECO:0000313" key="2">
    <source>
        <dbReference type="EMBL" id="MBU3059962.1"/>
    </source>
</evidence>
<comment type="caution">
    <text evidence="2">The sequence shown here is derived from an EMBL/GenBank/DDBJ whole genome shotgun (WGS) entry which is preliminary data.</text>
</comment>
<evidence type="ECO:0000313" key="3">
    <source>
        <dbReference type="Proteomes" id="UP000733379"/>
    </source>
</evidence>
<dbReference type="Pfam" id="PF13661">
    <property type="entry name" value="2OG-FeII_Oxy_4"/>
    <property type="match status" value="1"/>
</dbReference>
<dbReference type="Proteomes" id="UP000733379">
    <property type="component" value="Unassembled WGS sequence"/>
</dbReference>
<sequence>MGTETPLPRWFTGLLAHRRWIRRTEPFPHVYVREVFTRPFYDRLAAEFERVRLEQPELFEPVGEGSGATGVNLARVRNGPLELFLSRAWHDLIARLVGAQDAVTGDIEGALHHHAPAGPRGLPRHDLTRAWFAGPAPAPDAVGLAGADANPGIGPGDDERELVRAVAVLFYLGNDEWRPGSGGETALLSAADPSRPQSAVHVPPLNNSMVVFECTPRSWHTFAGGNTAARNSVVMWLYQTREQAEFRWGGAAIGDR</sequence>
<feature type="domain" description="Prolyl 3,4-dihydroxylase TPA1/OFD1 N-terminal" evidence="1">
    <location>
        <begin position="157"/>
        <end position="237"/>
    </location>
</feature>
<reference evidence="2 3" key="1">
    <citation type="submission" date="2021-06" db="EMBL/GenBank/DDBJ databases">
        <title>Actinomycetes sequencing.</title>
        <authorList>
            <person name="Shan Q."/>
        </authorList>
    </citation>
    <scope>NUCLEOTIDE SEQUENCE [LARGE SCALE GENOMIC DNA]</scope>
    <source>
        <strain evidence="2 3">NEAU-G5</strain>
    </source>
</reference>
<gene>
    <name evidence="2" type="ORF">KO481_00235</name>
</gene>
<protein>
    <submittedName>
        <fullName evidence="2">2OG-Fe(II) oxygenase</fullName>
    </submittedName>
</protein>
<organism evidence="2 3">
    <name type="scientific">Nocardia albiluteola</name>
    <dbReference type="NCBI Taxonomy" id="2842303"/>
    <lineage>
        <taxon>Bacteria</taxon>
        <taxon>Bacillati</taxon>
        <taxon>Actinomycetota</taxon>
        <taxon>Actinomycetes</taxon>
        <taxon>Mycobacteriales</taxon>
        <taxon>Nocardiaceae</taxon>
        <taxon>Nocardia</taxon>
    </lineage>
</organism>
<dbReference type="EMBL" id="JAHKNI010000001">
    <property type="protein sequence ID" value="MBU3059962.1"/>
    <property type="molecule type" value="Genomic_DNA"/>
</dbReference>
<evidence type="ECO:0000259" key="1">
    <source>
        <dbReference type="Pfam" id="PF13661"/>
    </source>
</evidence>
<proteinExistence type="predicted"/>
<dbReference type="Gene3D" id="2.60.120.620">
    <property type="entry name" value="q2cbj1_9rhob like domain"/>
    <property type="match status" value="1"/>
</dbReference>
<keyword evidence="3" id="KW-1185">Reference proteome</keyword>
<dbReference type="InterPro" id="IPR039558">
    <property type="entry name" value="TPA1/OFD1_N"/>
</dbReference>
<name>A0ABS6APL7_9NOCA</name>